<protein>
    <submittedName>
        <fullName evidence="3">T9SS type A sorting domain-containing protein</fullName>
    </submittedName>
</protein>
<evidence type="ECO:0000313" key="3">
    <source>
        <dbReference type="EMBL" id="QEC57820.1"/>
    </source>
</evidence>
<keyword evidence="1" id="KW-0732">Signal</keyword>
<dbReference type="Proteomes" id="UP000321204">
    <property type="component" value="Chromosome"/>
</dbReference>
<dbReference type="PANTHER" id="PTHR22801:SF63">
    <property type="entry name" value="C-TYPE LECTIN DOMAIN-CONTAINING PROTEIN"/>
    <property type="match status" value="1"/>
</dbReference>
<dbReference type="PROSITE" id="PS50041">
    <property type="entry name" value="C_TYPE_LECTIN_2"/>
    <property type="match status" value="1"/>
</dbReference>
<organism evidence="3 4">
    <name type="scientific">Flavisolibacter ginsenosidimutans</name>
    <dbReference type="NCBI Taxonomy" id="661481"/>
    <lineage>
        <taxon>Bacteria</taxon>
        <taxon>Pseudomonadati</taxon>
        <taxon>Bacteroidota</taxon>
        <taxon>Chitinophagia</taxon>
        <taxon>Chitinophagales</taxon>
        <taxon>Chitinophagaceae</taxon>
        <taxon>Flavisolibacter</taxon>
    </lineage>
</organism>
<dbReference type="KEGG" id="fgg:FSB75_18565"/>
<dbReference type="InterPro" id="IPR016187">
    <property type="entry name" value="CTDL_fold"/>
</dbReference>
<proteinExistence type="predicted"/>
<gene>
    <name evidence="3" type="ORF">FSB75_18565</name>
</gene>
<feature type="domain" description="C-type lectin" evidence="2">
    <location>
        <begin position="56"/>
        <end position="227"/>
    </location>
</feature>
<evidence type="ECO:0000313" key="4">
    <source>
        <dbReference type="Proteomes" id="UP000321204"/>
    </source>
</evidence>
<sequence>MIMATSVLNFLKKNTGKALLGASLLASNLLQAQTGNAIAGYDYLGSCMVSGQPHYYYVSKGEALWPAANTAAMTIANGQGYLATLTSQGENDCVYNLYKTYLITSGLGQPSVNYTPGNPAGEGSYYDKRNPWIGLTDQASEGTFLWSNGENCSDFRNWDCGTTPSPFNGLLCEPNNVVKGGNSNGEDYVQLLAFGDGPDNSAGGLGRKHQGFWNDWFNTESQLYIVEFGPNTCLGNEGCTPGFWKNHPAVWPASYSANDLASMYFTFPNGTGSSTCNLTSFGSQTLMQSLQGGGGPGINGAVTILIRAAVAGLLNAADPRVDYPLSPVQLQNMVNAALATCDRNQILALGTTIDGYNNLGCPIDAHGNPTTTSRSSDPASMGLSNAFTVSGYPNPSRSSFNIQVSGVSTENVSIRVTDMTGRLIEQRTSVPANQTIQIGSTYRAGLYYIEVSQGAAKQQLKMVKQ</sequence>
<dbReference type="InterPro" id="IPR050801">
    <property type="entry name" value="Ca-Dep_Lectins_ImmuneDev"/>
</dbReference>
<dbReference type="NCBIfam" id="TIGR04183">
    <property type="entry name" value="Por_Secre_tail"/>
    <property type="match status" value="1"/>
</dbReference>
<keyword evidence="4" id="KW-1185">Reference proteome</keyword>
<dbReference type="SUPFAM" id="SSF56436">
    <property type="entry name" value="C-type lectin-like"/>
    <property type="match status" value="1"/>
</dbReference>
<dbReference type="InterPro" id="IPR001304">
    <property type="entry name" value="C-type_lectin-like"/>
</dbReference>
<dbReference type="InterPro" id="IPR026444">
    <property type="entry name" value="Secre_tail"/>
</dbReference>
<evidence type="ECO:0000259" key="2">
    <source>
        <dbReference type="PROSITE" id="PS50041"/>
    </source>
</evidence>
<dbReference type="EMBL" id="CP042433">
    <property type="protein sequence ID" value="QEC57820.1"/>
    <property type="molecule type" value="Genomic_DNA"/>
</dbReference>
<feature type="signal peptide" evidence="1">
    <location>
        <begin position="1"/>
        <end position="32"/>
    </location>
</feature>
<dbReference type="InterPro" id="IPR016186">
    <property type="entry name" value="C-type_lectin-like/link_sf"/>
</dbReference>
<dbReference type="Gene3D" id="3.10.100.10">
    <property type="entry name" value="Mannose-Binding Protein A, subunit A"/>
    <property type="match status" value="1"/>
</dbReference>
<dbReference type="Pfam" id="PF18962">
    <property type="entry name" value="Por_Secre_tail"/>
    <property type="match status" value="1"/>
</dbReference>
<feature type="chain" id="PRO_5023092505" evidence="1">
    <location>
        <begin position="33"/>
        <end position="465"/>
    </location>
</feature>
<dbReference type="PANTHER" id="PTHR22801">
    <property type="entry name" value="LITHOSTATHINE"/>
    <property type="match status" value="1"/>
</dbReference>
<name>A0A5B8UP56_9BACT</name>
<reference evidence="3 4" key="1">
    <citation type="journal article" date="2015" name="Int. J. Syst. Evol. Microbiol.">
        <title>Flavisolibacter ginsenosidimutans sp. nov., with ginsenoside-converting activity isolated from soil used for cultivating ginseng.</title>
        <authorList>
            <person name="Zhao Y."/>
            <person name="Liu Q."/>
            <person name="Kang M.S."/>
            <person name="Jin F."/>
            <person name="Yu H."/>
            <person name="Im W.T."/>
        </authorList>
    </citation>
    <scope>NUCLEOTIDE SEQUENCE [LARGE SCALE GENOMIC DNA]</scope>
    <source>
        <strain evidence="3 4">Gsoil 636</strain>
    </source>
</reference>
<accession>A0A5B8UP56</accession>
<dbReference type="AlphaFoldDB" id="A0A5B8UP56"/>
<dbReference type="OrthoDB" id="653844at2"/>
<evidence type="ECO:0000256" key="1">
    <source>
        <dbReference type="SAM" id="SignalP"/>
    </source>
</evidence>